<dbReference type="AlphaFoldDB" id="A0A831XFA3"/>
<dbReference type="GO" id="GO:0004056">
    <property type="term" value="F:argininosuccinate lyase activity"/>
    <property type="evidence" value="ECO:0007669"/>
    <property type="project" value="UniProtKB-UniRule"/>
</dbReference>
<dbReference type="FunFam" id="1.20.200.10:FF:000002">
    <property type="entry name" value="Argininosuccinate lyase"/>
    <property type="match status" value="1"/>
</dbReference>
<evidence type="ECO:0000256" key="2">
    <source>
        <dbReference type="ARBA" id="ARBA00004941"/>
    </source>
</evidence>
<dbReference type="InterPro" id="IPR029419">
    <property type="entry name" value="Arg_succ_lyase_C"/>
</dbReference>
<evidence type="ECO:0000256" key="5">
    <source>
        <dbReference type="ARBA" id="ARBA00022571"/>
    </source>
</evidence>
<keyword evidence="4 8" id="KW-0963">Cytoplasm</keyword>
<dbReference type="EMBL" id="DSOV01000027">
    <property type="protein sequence ID" value="HEN42070.1"/>
    <property type="molecule type" value="Genomic_DNA"/>
</dbReference>
<evidence type="ECO:0000259" key="9">
    <source>
        <dbReference type="Pfam" id="PF00206"/>
    </source>
</evidence>
<dbReference type="Gene3D" id="1.10.40.30">
    <property type="entry name" value="Fumarase/aspartase (C-terminal domain)"/>
    <property type="match status" value="1"/>
</dbReference>
<dbReference type="InterPro" id="IPR008948">
    <property type="entry name" value="L-Aspartase-like"/>
</dbReference>
<sequence length="458" mass="51317">MAHEKLWGGRFSEPTDKFVEEFTASIDFDKRLYHQDIRGSIAHARMLGKQGILPMAEVEKIVAGLREVLVRIEAGKFDFSVALEDIHMNIEARLTEKIGEAGKRLHTGRSRNDQVALDIRLYLRDEIVEISAYLDMLVDSLIHQAEKNLGVIMPGYTHLQTAQPILFSHHMMAYVEMFTRDKGRMEDCLRRMNVLPLGAGALAGTTFPIDREHVAELLDFPGVTRNSLDSVSDRDFALEFMAASSILMMHLSRFSEELILWSTSEFKFVELTDSFCTGSSIMPQKKNPDVPELVRGKTGRVYGNLMALLTVMKALPLAYNKDMQEDKEPLFDTIDTVKGSLKIFADMVREMRINAANMRAAAAKGFSTATDVADYLVRKGMPFRDAHEVVGKTVAYCIANNKDLPDLTLEEWQGFSDRIGEDIFDAITLEASVNARAATGGTALERVKAEIERVKAGR</sequence>
<evidence type="ECO:0000256" key="8">
    <source>
        <dbReference type="HAMAP-Rule" id="MF_00006"/>
    </source>
</evidence>
<dbReference type="FunFam" id="1.10.275.10:FF:000002">
    <property type="entry name" value="Argininosuccinate lyase"/>
    <property type="match status" value="1"/>
</dbReference>
<keyword evidence="7 8" id="KW-0456">Lyase</keyword>
<dbReference type="PANTHER" id="PTHR43814">
    <property type="entry name" value="ARGININOSUCCINATE LYASE"/>
    <property type="match status" value="1"/>
</dbReference>
<evidence type="ECO:0000259" key="10">
    <source>
        <dbReference type="Pfam" id="PF14698"/>
    </source>
</evidence>
<dbReference type="Pfam" id="PF14698">
    <property type="entry name" value="ASL_C2"/>
    <property type="match status" value="1"/>
</dbReference>
<dbReference type="PANTHER" id="PTHR43814:SF1">
    <property type="entry name" value="ARGININOSUCCINATE LYASE"/>
    <property type="match status" value="1"/>
</dbReference>
<dbReference type="UniPathway" id="UPA00068">
    <property type="reaction ID" value="UER00114"/>
</dbReference>
<dbReference type="InterPro" id="IPR000362">
    <property type="entry name" value="Fumarate_lyase_fam"/>
</dbReference>
<evidence type="ECO:0000256" key="1">
    <source>
        <dbReference type="ARBA" id="ARBA00000985"/>
    </source>
</evidence>
<dbReference type="GO" id="GO:0005829">
    <property type="term" value="C:cytosol"/>
    <property type="evidence" value="ECO:0007669"/>
    <property type="project" value="TreeGrafter"/>
</dbReference>
<comment type="subcellular location">
    <subcellularLocation>
        <location evidence="8">Cytoplasm</location>
    </subcellularLocation>
</comment>
<protein>
    <recommendedName>
        <fullName evidence="3 8">Argininosuccinate lyase</fullName>
        <shortName evidence="8">ASAL</shortName>
        <ecNumber evidence="3 8">4.3.2.1</ecNumber>
    </recommendedName>
    <alternativeName>
        <fullName evidence="8">Arginosuccinase</fullName>
    </alternativeName>
</protein>
<evidence type="ECO:0000313" key="11">
    <source>
        <dbReference type="EMBL" id="HEN42070.1"/>
    </source>
</evidence>
<keyword evidence="6 8" id="KW-0028">Amino-acid biosynthesis</keyword>
<dbReference type="PROSITE" id="PS00163">
    <property type="entry name" value="FUMARATE_LYASES"/>
    <property type="match status" value="1"/>
</dbReference>
<dbReference type="Gene3D" id="1.20.200.10">
    <property type="entry name" value="Fumarase/aspartase (Central domain)"/>
    <property type="match status" value="1"/>
</dbReference>
<comment type="similarity">
    <text evidence="8">Belongs to the lyase 1 family. Argininosuccinate lyase subfamily.</text>
</comment>
<dbReference type="EC" id="4.3.2.1" evidence="3 8"/>
<name>A0A831XFA3_GEOME</name>
<dbReference type="NCBIfam" id="TIGR00838">
    <property type="entry name" value="argH"/>
    <property type="match status" value="1"/>
</dbReference>
<dbReference type="CDD" id="cd01359">
    <property type="entry name" value="Argininosuccinate_lyase"/>
    <property type="match status" value="1"/>
</dbReference>
<comment type="catalytic activity">
    <reaction evidence="1 8">
        <text>2-(N(omega)-L-arginino)succinate = fumarate + L-arginine</text>
        <dbReference type="Rhea" id="RHEA:24020"/>
        <dbReference type="ChEBI" id="CHEBI:29806"/>
        <dbReference type="ChEBI" id="CHEBI:32682"/>
        <dbReference type="ChEBI" id="CHEBI:57472"/>
        <dbReference type="EC" id="4.3.2.1"/>
    </reaction>
</comment>
<dbReference type="PRINTS" id="PR00145">
    <property type="entry name" value="ARGSUCLYASE"/>
</dbReference>
<feature type="domain" description="Fumarate lyase N-terminal" evidence="9">
    <location>
        <begin position="9"/>
        <end position="303"/>
    </location>
</feature>
<comment type="caution">
    <text evidence="11">The sequence shown here is derived from an EMBL/GenBank/DDBJ whole genome shotgun (WGS) entry which is preliminary data.</text>
</comment>
<dbReference type="Pfam" id="PF00206">
    <property type="entry name" value="Lyase_1"/>
    <property type="match status" value="1"/>
</dbReference>
<evidence type="ECO:0000256" key="4">
    <source>
        <dbReference type="ARBA" id="ARBA00022490"/>
    </source>
</evidence>
<organism evidence="11">
    <name type="scientific">Geobacter metallireducens</name>
    <dbReference type="NCBI Taxonomy" id="28232"/>
    <lineage>
        <taxon>Bacteria</taxon>
        <taxon>Pseudomonadati</taxon>
        <taxon>Thermodesulfobacteriota</taxon>
        <taxon>Desulfuromonadia</taxon>
        <taxon>Geobacterales</taxon>
        <taxon>Geobacteraceae</taxon>
        <taxon>Geobacter</taxon>
    </lineage>
</organism>
<dbReference type="InterPro" id="IPR022761">
    <property type="entry name" value="Fumarate_lyase_N"/>
</dbReference>
<keyword evidence="5 8" id="KW-0055">Arginine biosynthesis</keyword>
<dbReference type="InterPro" id="IPR024083">
    <property type="entry name" value="Fumarase/histidase_N"/>
</dbReference>
<accession>A0A831XFA3</accession>
<dbReference type="HAMAP" id="MF_00006">
    <property type="entry name" value="Arg_succ_lyase"/>
    <property type="match status" value="1"/>
</dbReference>
<dbReference type="PRINTS" id="PR00149">
    <property type="entry name" value="FUMRATELYASE"/>
</dbReference>
<evidence type="ECO:0000256" key="3">
    <source>
        <dbReference type="ARBA" id="ARBA00012338"/>
    </source>
</evidence>
<dbReference type="InterPro" id="IPR020557">
    <property type="entry name" value="Fumarate_lyase_CS"/>
</dbReference>
<gene>
    <name evidence="8 11" type="primary">argH</name>
    <name evidence="11" type="ORF">ENQ87_06785</name>
</gene>
<proteinExistence type="inferred from homology"/>
<evidence type="ECO:0000256" key="6">
    <source>
        <dbReference type="ARBA" id="ARBA00022605"/>
    </source>
</evidence>
<dbReference type="GO" id="GO:0042450">
    <property type="term" value="P:L-arginine biosynthetic process via ornithine"/>
    <property type="evidence" value="ECO:0007669"/>
    <property type="project" value="UniProtKB-UniRule"/>
</dbReference>
<evidence type="ECO:0000256" key="7">
    <source>
        <dbReference type="ARBA" id="ARBA00023239"/>
    </source>
</evidence>
<dbReference type="InterPro" id="IPR009049">
    <property type="entry name" value="Argininosuccinate_lyase"/>
</dbReference>
<dbReference type="Gene3D" id="1.10.275.10">
    <property type="entry name" value="Fumarase/aspartase (N-terminal domain)"/>
    <property type="match status" value="1"/>
</dbReference>
<dbReference type="SUPFAM" id="SSF48557">
    <property type="entry name" value="L-aspartase-like"/>
    <property type="match status" value="1"/>
</dbReference>
<reference evidence="11" key="1">
    <citation type="journal article" date="2020" name="mSystems">
        <title>Genome- and Community-Level Interaction Insights into Carbon Utilization and Element Cycling Functions of Hydrothermarchaeota in Hydrothermal Sediment.</title>
        <authorList>
            <person name="Zhou Z."/>
            <person name="Liu Y."/>
            <person name="Xu W."/>
            <person name="Pan J."/>
            <person name="Luo Z.H."/>
            <person name="Li M."/>
        </authorList>
    </citation>
    <scope>NUCLEOTIDE SEQUENCE [LARGE SCALE GENOMIC DNA]</scope>
    <source>
        <strain evidence="11">SpSt-349</strain>
    </source>
</reference>
<dbReference type="FunFam" id="1.10.40.30:FF:000001">
    <property type="entry name" value="Argininosuccinate lyase"/>
    <property type="match status" value="1"/>
</dbReference>
<comment type="pathway">
    <text evidence="2 8">Amino-acid biosynthesis; L-arginine biosynthesis; L-arginine from L-ornithine and carbamoyl phosphate: step 3/3.</text>
</comment>
<feature type="domain" description="Argininosuccinate lyase C-terminal" evidence="10">
    <location>
        <begin position="366"/>
        <end position="434"/>
    </location>
</feature>